<dbReference type="Gene3D" id="3.40.50.1110">
    <property type="entry name" value="SGNH hydrolase"/>
    <property type="match status" value="1"/>
</dbReference>
<comment type="caution">
    <text evidence="2">The sequence shown here is derived from an EMBL/GenBank/DDBJ whole genome shotgun (WGS) entry which is preliminary data.</text>
</comment>
<organism evidence="2 3">
    <name type="scientific">Hibiscus sabdariffa</name>
    <name type="common">roselle</name>
    <dbReference type="NCBI Taxonomy" id="183260"/>
    <lineage>
        <taxon>Eukaryota</taxon>
        <taxon>Viridiplantae</taxon>
        <taxon>Streptophyta</taxon>
        <taxon>Embryophyta</taxon>
        <taxon>Tracheophyta</taxon>
        <taxon>Spermatophyta</taxon>
        <taxon>Magnoliopsida</taxon>
        <taxon>eudicotyledons</taxon>
        <taxon>Gunneridae</taxon>
        <taxon>Pentapetalae</taxon>
        <taxon>rosids</taxon>
        <taxon>malvids</taxon>
        <taxon>Malvales</taxon>
        <taxon>Malvaceae</taxon>
        <taxon>Malvoideae</taxon>
        <taxon>Hibiscus</taxon>
    </lineage>
</organism>
<dbReference type="EMBL" id="JBBPBN010000057">
    <property type="protein sequence ID" value="KAK8989062.1"/>
    <property type="molecule type" value="Genomic_DNA"/>
</dbReference>
<evidence type="ECO:0000313" key="2">
    <source>
        <dbReference type="EMBL" id="KAK8989062.1"/>
    </source>
</evidence>
<dbReference type="InterPro" id="IPR035669">
    <property type="entry name" value="SGNH_plant_lipase-like"/>
</dbReference>
<evidence type="ECO:0008006" key="4">
    <source>
        <dbReference type="Google" id="ProtNLM"/>
    </source>
</evidence>
<evidence type="ECO:0000313" key="3">
    <source>
        <dbReference type="Proteomes" id="UP001396334"/>
    </source>
</evidence>
<name>A0ABR2PKS9_9ROSI</name>
<dbReference type="Proteomes" id="UP001396334">
    <property type="component" value="Unassembled WGS sequence"/>
</dbReference>
<sequence length="308" mass="33180">MPRTLCLHHVMCYSRGGTLGPPGSYPALLAFGDSILDTGNNNLLKTLSKCNYPPYGRDFPGGILTGGFGNGKVFSDLIAEHLGIKAIQPAFLDPNLEDDDLVTGVCFASGGSGLDQQTANLQNVLSIAAQFNLFKQYVRKLEASVGMEKAQGTVFQSLYLVSSGNNDIAITYFSILRSDINAYTIQLVQSASAFVQEMYGLGARKFAFLTTLPLGCLSAARITTGGLNNNLSGANIELLDVYNPLLELIQNPNKYGFIDSTHGCCASGTFKCDYMDPLTCPDTSTHVFWDVAHPSEKAYRTIISQLLG</sequence>
<dbReference type="SUPFAM" id="SSF52266">
    <property type="entry name" value="SGNH hydrolase"/>
    <property type="match status" value="1"/>
</dbReference>
<gene>
    <name evidence="2" type="ORF">V6N11_030430</name>
</gene>
<dbReference type="PANTHER" id="PTHR45642">
    <property type="entry name" value="GDSL ESTERASE/LIPASE EXL3"/>
    <property type="match status" value="1"/>
</dbReference>
<dbReference type="InterPro" id="IPR001087">
    <property type="entry name" value="GDSL"/>
</dbReference>
<dbReference type="InterPro" id="IPR050592">
    <property type="entry name" value="GDSL_lipolytic_enzyme"/>
</dbReference>
<accession>A0ABR2PKS9</accession>
<evidence type="ECO:0000256" key="1">
    <source>
        <dbReference type="ARBA" id="ARBA00008668"/>
    </source>
</evidence>
<protein>
    <recommendedName>
        <fullName evidence="4">GDSL esterase/lipase</fullName>
    </recommendedName>
</protein>
<dbReference type="PANTHER" id="PTHR45642:SF135">
    <property type="entry name" value="GDSL ESTERASE_LIPASE EXL2"/>
    <property type="match status" value="1"/>
</dbReference>
<proteinExistence type="inferred from homology"/>
<dbReference type="Pfam" id="PF00657">
    <property type="entry name" value="Lipase_GDSL"/>
    <property type="match status" value="1"/>
</dbReference>
<dbReference type="PROSITE" id="PS01098">
    <property type="entry name" value="LIPASE_GDSL_SER"/>
    <property type="match status" value="1"/>
</dbReference>
<dbReference type="InterPro" id="IPR036514">
    <property type="entry name" value="SGNH_hydro_sf"/>
</dbReference>
<dbReference type="CDD" id="cd01837">
    <property type="entry name" value="SGNH_plant_lipase_like"/>
    <property type="match status" value="1"/>
</dbReference>
<dbReference type="InterPro" id="IPR008265">
    <property type="entry name" value="Lipase_GDSL_AS"/>
</dbReference>
<comment type="similarity">
    <text evidence="1">Belongs to the 'GDSL' lipolytic enzyme family.</text>
</comment>
<keyword evidence="3" id="KW-1185">Reference proteome</keyword>
<reference evidence="2 3" key="1">
    <citation type="journal article" date="2024" name="G3 (Bethesda)">
        <title>Genome assembly of Hibiscus sabdariffa L. provides insights into metabolisms of medicinal natural products.</title>
        <authorList>
            <person name="Kim T."/>
        </authorList>
    </citation>
    <scope>NUCLEOTIDE SEQUENCE [LARGE SCALE GENOMIC DNA]</scope>
    <source>
        <strain evidence="2">TK-2024</strain>
        <tissue evidence="2">Old leaves</tissue>
    </source>
</reference>